<protein>
    <recommendedName>
        <fullName evidence="5">ATPase</fullName>
    </recommendedName>
</protein>
<comment type="similarity">
    <text evidence="1">Belongs to the V-ATPase F subunit family.</text>
</comment>
<accession>A0A7C5IYG2</accession>
<keyword evidence="2" id="KW-0813">Transport</keyword>
<dbReference type="Pfam" id="PF01990">
    <property type="entry name" value="ATP-synt_F"/>
    <property type="match status" value="1"/>
</dbReference>
<evidence type="ECO:0000256" key="3">
    <source>
        <dbReference type="ARBA" id="ARBA00023065"/>
    </source>
</evidence>
<reference evidence="4" key="1">
    <citation type="journal article" date="2020" name="mSystems">
        <title>Genome- and Community-Level Interaction Insights into Carbon Utilization and Element Cycling Functions of Hydrothermarchaeota in Hydrothermal Sediment.</title>
        <authorList>
            <person name="Zhou Z."/>
            <person name="Liu Y."/>
            <person name="Xu W."/>
            <person name="Pan J."/>
            <person name="Luo Z.H."/>
            <person name="Li M."/>
        </authorList>
    </citation>
    <scope>NUCLEOTIDE SEQUENCE [LARGE SCALE GENOMIC DNA]</scope>
    <source>
        <strain evidence="4">HyVt-535</strain>
    </source>
</reference>
<dbReference type="Gene3D" id="3.40.50.10580">
    <property type="entry name" value="ATPase, V1 complex, subunit F"/>
    <property type="match status" value="1"/>
</dbReference>
<dbReference type="GO" id="GO:0046961">
    <property type="term" value="F:proton-transporting ATPase activity, rotational mechanism"/>
    <property type="evidence" value="ECO:0007669"/>
    <property type="project" value="InterPro"/>
</dbReference>
<evidence type="ECO:0008006" key="5">
    <source>
        <dbReference type="Google" id="ProtNLM"/>
    </source>
</evidence>
<dbReference type="InterPro" id="IPR008218">
    <property type="entry name" value="ATPase_V1-cplx_f_g_su"/>
</dbReference>
<name>A0A7C5IYG2_9GAMM</name>
<keyword evidence="3" id="KW-0406">Ion transport</keyword>
<organism evidence="4">
    <name type="scientific">Thiolapillus brandeum</name>
    <dbReference type="NCBI Taxonomy" id="1076588"/>
    <lineage>
        <taxon>Bacteria</taxon>
        <taxon>Pseudomonadati</taxon>
        <taxon>Pseudomonadota</taxon>
        <taxon>Gammaproteobacteria</taxon>
        <taxon>Chromatiales</taxon>
        <taxon>Sedimenticolaceae</taxon>
        <taxon>Thiolapillus</taxon>
    </lineage>
</organism>
<gene>
    <name evidence="4" type="ORF">ENJ98_00405</name>
</gene>
<comment type="caution">
    <text evidence="4">The sequence shown here is derived from an EMBL/GenBank/DDBJ whole genome shotgun (WGS) entry which is preliminary data.</text>
</comment>
<dbReference type="EMBL" id="DROM01000027">
    <property type="protein sequence ID" value="HHH12676.1"/>
    <property type="molecule type" value="Genomic_DNA"/>
</dbReference>
<dbReference type="SUPFAM" id="SSF159468">
    <property type="entry name" value="AtpF-like"/>
    <property type="match status" value="1"/>
</dbReference>
<proteinExistence type="inferred from homology"/>
<evidence type="ECO:0000256" key="1">
    <source>
        <dbReference type="ARBA" id="ARBA00010148"/>
    </source>
</evidence>
<dbReference type="InterPro" id="IPR036906">
    <property type="entry name" value="ATPase_V1_fsu_sf"/>
</dbReference>
<dbReference type="Proteomes" id="UP000886100">
    <property type="component" value="Unassembled WGS sequence"/>
</dbReference>
<evidence type="ECO:0000256" key="2">
    <source>
        <dbReference type="ARBA" id="ARBA00022448"/>
    </source>
</evidence>
<evidence type="ECO:0000313" key="4">
    <source>
        <dbReference type="EMBL" id="HHH12676.1"/>
    </source>
</evidence>
<sequence>MTAGRKDPGQPRLVMMGDSALCAGFALIGFETWPDASEEQLERLLEELEQERQPALVFLEPRLARCGCAPLERLQRQGGRVIITEIPPLNAPDDYRPQVEELVVSLLGEGALS</sequence>
<dbReference type="AlphaFoldDB" id="A0A7C5IYG2"/>